<dbReference type="EMBL" id="OZ021744">
    <property type="protein sequence ID" value="CAK9311449.1"/>
    <property type="molecule type" value="Genomic_DNA"/>
</dbReference>
<feature type="domain" description="MATH" evidence="2">
    <location>
        <begin position="110"/>
        <end position="217"/>
    </location>
</feature>
<feature type="compositionally biased region" description="Basic residues" evidence="1">
    <location>
        <begin position="12"/>
        <end position="22"/>
    </location>
</feature>
<evidence type="ECO:0000313" key="3">
    <source>
        <dbReference type="EMBL" id="CAK9311449.1"/>
    </source>
</evidence>
<gene>
    <name evidence="3" type="ORF">CITCOLO1_LOCUS3109</name>
</gene>
<evidence type="ECO:0000259" key="2">
    <source>
        <dbReference type="PROSITE" id="PS50144"/>
    </source>
</evidence>
<organism evidence="3 4">
    <name type="scientific">Citrullus colocynthis</name>
    <name type="common">colocynth</name>
    <dbReference type="NCBI Taxonomy" id="252529"/>
    <lineage>
        <taxon>Eukaryota</taxon>
        <taxon>Viridiplantae</taxon>
        <taxon>Streptophyta</taxon>
        <taxon>Embryophyta</taxon>
        <taxon>Tracheophyta</taxon>
        <taxon>Spermatophyta</taxon>
        <taxon>Magnoliopsida</taxon>
        <taxon>eudicotyledons</taxon>
        <taxon>Gunneridae</taxon>
        <taxon>Pentapetalae</taxon>
        <taxon>rosids</taxon>
        <taxon>fabids</taxon>
        <taxon>Cucurbitales</taxon>
        <taxon>Cucurbitaceae</taxon>
        <taxon>Benincaseae</taxon>
        <taxon>Citrullus</taxon>
    </lineage>
</organism>
<dbReference type="InterPro" id="IPR002083">
    <property type="entry name" value="MATH/TRAF_dom"/>
</dbReference>
<dbReference type="CDD" id="cd00121">
    <property type="entry name" value="MATH"/>
    <property type="match status" value="1"/>
</dbReference>
<feature type="domain" description="MATH" evidence="2">
    <location>
        <begin position="48"/>
        <end position="107"/>
    </location>
</feature>
<feature type="region of interest" description="Disordered" evidence="1">
    <location>
        <begin position="1"/>
        <end position="40"/>
    </location>
</feature>
<keyword evidence="4" id="KW-1185">Reference proteome</keyword>
<sequence length="224" mass="25514">MIIPFSVERQRNGKMGRGRRKNTNNVVSPKSHGDDSSSVVVSTRHQKPVHYALNIQSFSLLKDALASSQRQRIESKTFNAGCYEWKLALYPNGDERRNVSNHISLYLPNNYEYTWKLNNFSQLDTTLKESDLFTLESYHWKIRLYPSGDLQAKPGFLSMFLMFDGSNELPQVDCWFGYGGMKVGRGWGAADFSSLIDLKEPTKGYLLNDTLVVEVKINGNNCVK</sequence>
<dbReference type="Proteomes" id="UP001642487">
    <property type="component" value="Chromosome 10"/>
</dbReference>
<protein>
    <recommendedName>
        <fullName evidence="2">MATH domain-containing protein</fullName>
    </recommendedName>
</protein>
<dbReference type="Pfam" id="PF22486">
    <property type="entry name" value="MATH_2"/>
    <property type="match status" value="2"/>
</dbReference>
<evidence type="ECO:0000256" key="1">
    <source>
        <dbReference type="SAM" id="MobiDB-lite"/>
    </source>
</evidence>
<dbReference type="PROSITE" id="PS50144">
    <property type="entry name" value="MATH"/>
    <property type="match status" value="2"/>
</dbReference>
<dbReference type="SUPFAM" id="SSF49599">
    <property type="entry name" value="TRAF domain-like"/>
    <property type="match status" value="2"/>
</dbReference>
<evidence type="ECO:0000313" key="4">
    <source>
        <dbReference type="Proteomes" id="UP001642487"/>
    </source>
</evidence>
<dbReference type="InterPro" id="IPR008974">
    <property type="entry name" value="TRAF-like"/>
</dbReference>
<dbReference type="PANTHER" id="PTHR46162">
    <property type="entry name" value="TRAF-LIKE FAMILY PROTEIN"/>
    <property type="match status" value="1"/>
</dbReference>
<reference evidence="3 4" key="1">
    <citation type="submission" date="2024-03" db="EMBL/GenBank/DDBJ databases">
        <authorList>
            <person name="Gkanogiannis A."/>
            <person name="Becerra Lopez-Lavalle L."/>
        </authorList>
    </citation>
    <scope>NUCLEOTIDE SEQUENCE [LARGE SCALE GENOMIC DNA]</scope>
</reference>
<name>A0ABP0XTF5_9ROSI</name>
<accession>A0ABP0XTF5</accession>
<dbReference type="PANTHER" id="PTHR46162:SF65">
    <property type="entry name" value="F9D12.8 PROTEIN-RELATED"/>
    <property type="match status" value="1"/>
</dbReference>
<dbReference type="Gene3D" id="2.60.210.10">
    <property type="entry name" value="Apoptosis, Tumor Necrosis Factor Receptor Associated Protein 2, Chain A"/>
    <property type="match status" value="3"/>
</dbReference>
<proteinExistence type="predicted"/>